<dbReference type="RefSeq" id="WP_152263608.1">
    <property type="nucleotide sequence ID" value="NZ_VOKX01000026.1"/>
</dbReference>
<dbReference type="InterPro" id="IPR000595">
    <property type="entry name" value="cNMP-bd_dom"/>
</dbReference>
<evidence type="ECO:0000256" key="3">
    <source>
        <dbReference type="ARBA" id="ARBA00023163"/>
    </source>
</evidence>
<dbReference type="InterPro" id="IPR018490">
    <property type="entry name" value="cNMP-bd_dom_sf"/>
</dbReference>
<evidence type="ECO:0000259" key="5">
    <source>
        <dbReference type="PROSITE" id="PS51063"/>
    </source>
</evidence>
<dbReference type="InterPro" id="IPR036388">
    <property type="entry name" value="WH-like_DNA-bd_sf"/>
</dbReference>
<dbReference type="AlphaFoldDB" id="A0A5N5W8A4"/>
<evidence type="ECO:0000313" key="7">
    <source>
        <dbReference type="Proteomes" id="UP000327000"/>
    </source>
</evidence>
<feature type="domain" description="HTH crp-type" evidence="5">
    <location>
        <begin position="147"/>
        <end position="218"/>
    </location>
</feature>
<name>A0A5N5W8A4_STRMB</name>
<dbReference type="GO" id="GO:0003677">
    <property type="term" value="F:DNA binding"/>
    <property type="evidence" value="ECO:0007669"/>
    <property type="project" value="UniProtKB-KW"/>
</dbReference>
<dbReference type="GO" id="GO:0005829">
    <property type="term" value="C:cytosol"/>
    <property type="evidence" value="ECO:0007669"/>
    <property type="project" value="TreeGrafter"/>
</dbReference>
<dbReference type="CDD" id="cd00038">
    <property type="entry name" value="CAP_ED"/>
    <property type="match status" value="1"/>
</dbReference>
<dbReference type="PROSITE" id="PS51063">
    <property type="entry name" value="HTH_CRP_2"/>
    <property type="match status" value="1"/>
</dbReference>
<keyword evidence="7" id="KW-1185">Reference proteome</keyword>
<feature type="domain" description="Cyclic nucleotide-binding" evidence="4">
    <location>
        <begin position="27"/>
        <end position="120"/>
    </location>
</feature>
<dbReference type="InterPro" id="IPR014710">
    <property type="entry name" value="RmlC-like_jellyroll"/>
</dbReference>
<dbReference type="Gene3D" id="1.10.10.10">
    <property type="entry name" value="Winged helix-like DNA-binding domain superfamily/Winged helix DNA-binding domain"/>
    <property type="match status" value="1"/>
</dbReference>
<evidence type="ECO:0000313" key="6">
    <source>
        <dbReference type="EMBL" id="KAB7845461.1"/>
    </source>
</evidence>
<dbReference type="SUPFAM" id="SSF51206">
    <property type="entry name" value="cAMP-binding domain-like"/>
    <property type="match status" value="1"/>
</dbReference>
<evidence type="ECO:0000256" key="2">
    <source>
        <dbReference type="ARBA" id="ARBA00023125"/>
    </source>
</evidence>
<dbReference type="Pfam" id="PF13545">
    <property type="entry name" value="HTH_Crp_2"/>
    <property type="match status" value="1"/>
</dbReference>
<keyword evidence="2" id="KW-0238">DNA-binding</keyword>
<accession>A0A5N5W8A4</accession>
<dbReference type="Pfam" id="PF00027">
    <property type="entry name" value="cNMP_binding"/>
    <property type="match status" value="1"/>
</dbReference>
<sequence>MDGKRERHDPALGVTFTRLAGEPLWKRLLDEGRTRRHRAGETLLRQGDTGTHVLALVEGVVKVTRVERDGRIRVLAFRGAGDVVGEAAVLERNERRLASVSAIGDVTVVVVEGRRFRGFVERHDLSPVLTRHALTRLRQSDHARGGCCSRERVAQALLALAEAAYGERTGDGAHLSVTRTELGQYLGVSRNTVSTALSEIGTPVVTAERGVVVVHDLDALRAAAAVTDGSYADA</sequence>
<keyword evidence="1" id="KW-0805">Transcription regulation</keyword>
<evidence type="ECO:0000256" key="1">
    <source>
        <dbReference type="ARBA" id="ARBA00023015"/>
    </source>
</evidence>
<protein>
    <submittedName>
        <fullName evidence="6">Crp/Fnr family transcriptional regulator</fullName>
    </submittedName>
</protein>
<dbReference type="SMART" id="SM00100">
    <property type="entry name" value="cNMP"/>
    <property type="match status" value="1"/>
</dbReference>
<dbReference type="Proteomes" id="UP000327000">
    <property type="component" value="Unassembled WGS sequence"/>
</dbReference>
<keyword evidence="3" id="KW-0804">Transcription</keyword>
<dbReference type="PROSITE" id="PS50042">
    <property type="entry name" value="CNMP_BINDING_3"/>
    <property type="match status" value="1"/>
</dbReference>
<dbReference type="InterPro" id="IPR036390">
    <property type="entry name" value="WH_DNA-bd_sf"/>
</dbReference>
<dbReference type="InterPro" id="IPR050397">
    <property type="entry name" value="Env_Response_Regulators"/>
</dbReference>
<dbReference type="OrthoDB" id="41390at2"/>
<evidence type="ECO:0000259" key="4">
    <source>
        <dbReference type="PROSITE" id="PS50042"/>
    </source>
</evidence>
<dbReference type="PANTHER" id="PTHR24567">
    <property type="entry name" value="CRP FAMILY TRANSCRIPTIONAL REGULATORY PROTEIN"/>
    <property type="match status" value="1"/>
</dbReference>
<dbReference type="Gene3D" id="2.60.120.10">
    <property type="entry name" value="Jelly Rolls"/>
    <property type="match status" value="1"/>
</dbReference>
<comment type="caution">
    <text evidence="6">The sequence shown here is derived from an EMBL/GenBank/DDBJ whole genome shotgun (WGS) entry which is preliminary data.</text>
</comment>
<dbReference type="EMBL" id="VOKX01000026">
    <property type="protein sequence ID" value="KAB7845461.1"/>
    <property type="molecule type" value="Genomic_DNA"/>
</dbReference>
<dbReference type="GO" id="GO:0003700">
    <property type="term" value="F:DNA-binding transcription factor activity"/>
    <property type="evidence" value="ECO:0007669"/>
    <property type="project" value="TreeGrafter"/>
</dbReference>
<organism evidence="6 7">
    <name type="scientific">Streptomyces mobaraensis</name>
    <name type="common">Streptoverticillium mobaraense</name>
    <dbReference type="NCBI Taxonomy" id="35621"/>
    <lineage>
        <taxon>Bacteria</taxon>
        <taxon>Bacillati</taxon>
        <taxon>Actinomycetota</taxon>
        <taxon>Actinomycetes</taxon>
        <taxon>Kitasatosporales</taxon>
        <taxon>Streptomycetaceae</taxon>
        <taxon>Streptomyces</taxon>
    </lineage>
</organism>
<reference evidence="6 7" key="1">
    <citation type="journal article" date="2019" name="Microb. Cell Fact.">
        <title>Exploring novel herbicidin analogues by transcriptional regulator overexpression and MS/MS molecular networking.</title>
        <authorList>
            <person name="Shi Y."/>
            <person name="Gu R."/>
            <person name="Li Y."/>
            <person name="Wang X."/>
            <person name="Ren W."/>
            <person name="Li X."/>
            <person name="Wang L."/>
            <person name="Xie Y."/>
            <person name="Hong B."/>
        </authorList>
    </citation>
    <scope>NUCLEOTIDE SEQUENCE [LARGE SCALE GENOMIC DNA]</scope>
    <source>
        <strain evidence="6 7">US-43</strain>
    </source>
</reference>
<dbReference type="SUPFAM" id="SSF46785">
    <property type="entry name" value="Winged helix' DNA-binding domain"/>
    <property type="match status" value="1"/>
</dbReference>
<proteinExistence type="predicted"/>
<dbReference type="PANTHER" id="PTHR24567:SF74">
    <property type="entry name" value="HTH-TYPE TRANSCRIPTIONAL REGULATOR ARCR"/>
    <property type="match status" value="1"/>
</dbReference>
<dbReference type="InterPro" id="IPR012318">
    <property type="entry name" value="HTH_CRP"/>
</dbReference>
<gene>
    <name evidence="6" type="ORF">FRZ00_13250</name>
</gene>